<dbReference type="AlphaFoldDB" id="A0A543IDX4"/>
<dbReference type="Pfam" id="PF00296">
    <property type="entry name" value="Bac_luciferase"/>
    <property type="match status" value="1"/>
</dbReference>
<dbReference type="GO" id="GO:0005829">
    <property type="term" value="C:cytosol"/>
    <property type="evidence" value="ECO:0007669"/>
    <property type="project" value="TreeGrafter"/>
</dbReference>
<organism evidence="2 3">
    <name type="scientific">Actinomadura hallensis</name>
    <dbReference type="NCBI Taxonomy" id="337895"/>
    <lineage>
        <taxon>Bacteria</taxon>
        <taxon>Bacillati</taxon>
        <taxon>Actinomycetota</taxon>
        <taxon>Actinomycetes</taxon>
        <taxon>Streptosporangiales</taxon>
        <taxon>Thermomonosporaceae</taxon>
        <taxon>Actinomadura</taxon>
    </lineage>
</organism>
<sequence length="291" mass="31670">MKREHRVLGADMTKINLGRLGIWRPWNELDPGLAEDVEDLGYGTIWIGGSPRGDLKIAERLLAATDRIVIATGIVNMWATPAEEVAASFHRLEDAYPGRFLLGVGIGHPETTGEYRSPYETMVRYLDRLDAEKVPVERRVLAALGPRVLRLSAERAAGAHPYLTTPEHTRRARETVGPGAILAPDQKVVLGAGPEEARALAREKIGFYFRLRNYVSNWKRLGFTDEDVAGEGSDAIIDALVAHGDAAAVTARLSAHLEAGADHVAVQVLTAEQGGDPRPALRAIAETLPLR</sequence>
<dbReference type="PANTHER" id="PTHR30137">
    <property type="entry name" value="LUCIFERASE-LIKE MONOOXYGENASE"/>
    <property type="match status" value="1"/>
</dbReference>
<dbReference type="EMBL" id="VFPO01000001">
    <property type="protein sequence ID" value="TQM68710.1"/>
    <property type="molecule type" value="Genomic_DNA"/>
</dbReference>
<feature type="domain" description="Luciferase-like" evidence="1">
    <location>
        <begin position="33"/>
        <end position="112"/>
    </location>
</feature>
<dbReference type="NCBIfam" id="TIGR03620">
    <property type="entry name" value="F420_MSMEG_4141"/>
    <property type="match status" value="1"/>
</dbReference>
<dbReference type="Gene3D" id="3.20.20.30">
    <property type="entry name" value="Luciferase-like domain"/>
    <property type="match status" value="2"/>
</dbReference>
<dbReference type="GO" id="GO:0016705">
    <property type="term" value="F:oxidoreductase activity, acting on paired donors, with incorporation or reduction of molecular oxygen"/>
    <property type="evidence" value="ECO:0007669"/>
    <property type="project" value="InterPro"/>
</dbReference>
<dbReference type="SUPFAM" id="SSF51679">
    <property type="entry name" value="Bacterial luciferase-like"/>
    <property type="match status" value="1"/>
</dbReference>
<dbReference type="InterPro" id="IPR036661">
    <property type="entry name" value="Luciferase-like_sf"/>
</dbReference>
<protein>
    <submittedName>
        <fullName evidence="2">Putative F420-dependent oxidoreductase</fullName>
    </submittedName>
</protein>
<accession>A0A543IDX4</accession>
<evidence type="ECO:0000259" key="1">
    <source>
        <dbReference type="Pfam" id="PF00296"/>
    </source>
</evidence>
<gene>
    <name evidence="2" type="ORF">FHX41_2365</name>
</gene>
<reference evidence="2 3" key="1">
    <citation type="submission" date="2019-06" db="EMBL/GenBank/DDBJ databases">
        <title>Sequencing the genomes of 1000 actinobacteria strains.</title>
        <authorList>
            <person name="Klenk H.-P."/>
        </authorList>
    </citation>
    <scope>NUCLEOTIDE SEQUENCE [LARGE SCALE GENOMIC DNA]</scope>
    <source>
        <strain evidence="2 3">DSM 45043</strain>
    </source>
</reference>
<dbReference type="InterPro" id="IPR050766">
    <property type="entry name" value="Bact_Lucif_Oxidored"/>
</dbReference>
<dbReference type="InterPro" id="IPR011251">
    <property type="entry name" value="Luciferase-like_dom"/>
</dbReference>
<keyword evidence="3" id="KW-1185">Reference proteome</keyword>
<dbReference type="PANTHER" id="PTHR30137:SF18">
    <property type="entry name" value="CONSERVED PROTEIN"/>
    <property type="match status" value="1"/>
</dbReference>
<dbReference type="Proteomes" id="UP000316706">
    <property type="component" value="Unassembled WGS sequence"/>
</dbReference>
<evidence type="ECO:0000313" key="3">
    <source>
        <dbReference type="Proteomes" id="UP000316706"/>
    </source>
</evidence>
<comment type="caution">
    <text evidence="2">The sequence shown here is derived from an EMBL/GenBank/DDBJ whole genome shotgun (WGS) entry which is preliminary data.</text>
</comment>
<evidence type="ECO:0000313" key="2">
    <source>
        <dbReference type="EMBL" id="TQM68710.1"/>
    </source>
</evidence>
<name>A0A543IDX4_9ACTN</name>
<dbReference type="InterPro" id="IPR019922">
    <property type="entry name" value="Lucif-like_OxRdatse_MSMEG_4141"/>
</dbReference>
<proteinExistence type="predicted"/>